<dbReference type="OrthoDB" id="166070at2"/>
<dbReference type="GO" id="GO:0003677">
    <property type="term" value="F:DNA binding"/>
    <property type="evidence" value="ECO:0007669"/>
    <property type="project" value="UniProtKB-KW"/>
</dbReference>
<keyword evidence="4" id="KW-1185">Reference proteome</keyword>
<evidence type="ECO:0000313" key="3">
    <source>
        <dbReference type="EMBL" id="RUT35543.1"/>
    </source>
</evidence>
<dbReference type="Proteomes" id="UP000272464">
    <property type="component" value="Unassembled WGS sequence"/>
</dbReference>
<dbReference type="Gene3D" id="1.10.10.10">
    <property type="entry name" value="Winged helix-like DNA-binding domain superfamily/Winged helix DNA-binding domain"/>
    <property type="match status" value="1"/>
</dbReference>
<comment type="caution">
    <text evidence="3">The sequence shown here is derived from an EMBL/GenBank/DDBJ whole genome shotgun (WGS) entry which is preliminary data.</text>
</comment>
<dbReference type="EMBL" id="RZNX01000001">
    <property type="protein sequence ID" value="RUT35543.1"/>
    <property type="molecule type" value="Genomic_DNA"/>
</dbReference>
<gene>
    <name evidence="3" type="ORF">EJP77_00525</name>
</gene>
<evidence type="ECO:0000313" key="4">
    <source>
        <dbReference type="Proteomes" id="UP000272464"/>
    </source>
</evidence>
<reference evidence="3 4" key="1">
    <citation type="submission" date="2018-12" db="EMBL/GenBank/DDBJ databases">
        <authorList>
            <person name="Sun L."/>
            <person name="Chen Z."/>
        </authorList>
    </citation>
    <scope>NUCLEOTIDE SEQUENCE [LARGE SCALE GENOMIC DNA]</scope>
    <source>
        <strain evidence="3 4">3-5-3</strain>
    </source>
</reference>
<dbReference type="InterPro" id="IPR036390">
    <property type="entry name" value="WH_DNA-bd_sf"/>
</dbReference>
<evidence type="ECO:0000256" key="1">
    <source>
        <dbReference type="ARBA" id="ARBA00023125"/>
    </source>
</evidence>
<accession>A0A433XN67</accession>
<dbReference type="PANTHER" id="PTHR33164:SF99">
    <property type="entry name" value="MARR FAMILY REGULATORY PROTEIN"/>
    <property type="match status" value="1"/>
</dbReference>
<dbReference type="SUPFAM" id="SSF46785">
    <property type="entry name" value="Winged helix' DNA-binding domain"/>
    <property type="match status" value="1"/>
</dbReference>
<dbReference type="PROSITE" id="PS50995">
    <property type="entry name" value="HTH_MARR_2"/>
    <property type="match status" value="1"/>
</dbReference>
<feature type="domain" description="HTH marR-type" evidence="2">
    <location>
        <begin position="5"/>
        <end position="140"/>
    </location>
</feature>
<evidence type="ECO:0000259" key="2">
    <source>
        <dbReference type="PROSITE" id="PS50995"/>
    </source>
</evidence>
<dbReference type="GO" id="GO:0003700">
    <property type="term" value="F:DNA-binding transcription factor activity"/>
    <property type="evidence" value="ECO:0007669"/>
    <property type="project" value="InterPro"/>
</dbReference>
<organism evidence="3 4">
    <name type="scientific">Paenibacillus zeisoli</name>
    <dbReference type="NCBI Taxonomy" id="2496267"/>
    <lineage>
        <taxon>Bacteria</taxon>
        <taxon>Bacillati</taxon>
        <taxon>Bacillota</taxon>
        <taxon>Bacilli</taxon>
        <taxon>Bacillales</taxon>
        <taxon>Paenibacillaceae</taxon>
        <taxon>Paenibacillus</taxon>
    </lineage>
</organism>
<dbReference type="PRINTS" id="PR00598">
    <property type="entry name" value="HTHMARR"/>
</dbReference>
<name>A0A433XN67_9BACL</name>
<keyword evidence="1" id="KW-0238">DNA-binding</keyword>
<sequence>MEVDRTELLKNLSRLYESHYQMWQKEWNKRNTNGLSRNHELILNLLNEEGPQNPSRLAASLKITTGGVTGLADTLVKAGLIHRTRGEEDRRSVQLEITEAGRTIVAEARQHGNTQFSSFFDMLSDEELQQLTSLYRKLVGDPVKQ</sequence>
<dbReference type="AlphaFoldDB" id="A0A433XN67"/>
<proteinExistence type="predicted"/>
<dbReference type="GO" id="GO:0006950">
    <property type="term" value="P:response to stress"/>
    <property type="evidence" value="ECO:0007669"/>
    <property type="project" value="TreeGrafter"/>
</dbReference>
<dbReference type="PANTHER" id="PTHR33164">
    <property type="entry name" value="TRANSCRIPTIONAL REGULATOR, MARR FAMILY"/>
    <property type="match status" value="1"/>
</dbReference>
<dbReference type="Pfam" id="PF01047">
    <property type="entry name" value="MarR"/>
    <property type="match status" value="1"/>
</dbReference>
<dbReference type="InterPro" id="IPR000835">
    <property type="entry name" value="HTH_MarR-typ"/>
</dbReference>
<dbReference type="InterPro" id="IPR039422">
    <property type="entry name" value="MarR/SlyA-like"/>
</dbReference>
<dbReference type="InterPro" id="IPR036388">
    <property type="entry name" value="WH-like_DNA-bd_sf"/>
</dbReference>
<dbReference type="SMART" id="SM00347">
    <property type="entry name" value="HTH_MARR"/>
    <property type="match status" value="1"/>
</dbReference>
<protein>
    <submittedName>
        <fullName evidence="3">MarR family transcriptional regulator</fullName>
    </submittedName>
</protein>